<dbReference type="AlphaFoldDB" id="A0A4S8M6W2"/>
<feature type="domain" description="Winged helix-turn helix" evidence="2">
    <location>
        <begin position="86"/>
        <end position="138"/>
    </location>
</feature>
<dbReference type="NCBIfam" id="NF033545">
    <property type="entry name" value="transpos_IS630"/>
    <property type="match status" value="1"/>
</dbReference>
<dbReference type="InterPro" id="IPR036397">
    <property type="entry name" value="RNaseH_sf"/>
</dbReference>
<evidence type="ECO:0000259" key="2">
    <source>
        <dbReference type="Pfam" id="PF13592"/>
    </source>
</evidence>
<dbReference type="GO" id="GO:0003676">
    <property type="term" value="F:nucleic acid binding"/>
    <property type="evidence" value="ECO:0007669"/>
    <property type="project" value="InterPro"/>
</dbReference>
<dbReference type="SUPFAM" id="SSF46689">
    <property type="entry name" value="Homeodomain-like"/>
    <property type="match status" value="1"/>
</dbReference>
<dbReference type="Pfam" id="PF13592">
    <property type="entry name" value="HTH_33"/>
    <property type="match status" value="1"/>
</dbReference>
<dbReference type="OrthoDB" id="3255572at2759"/>
<keyword evidence="4" id="KW-1185">Reference proteome</keyword>
<dbReference type="PANTHER" id="PTHR46564:SF1">
    <property type="entry name" value="TRANSPOSASE"/>
    <property type="match status" value="1"/>
</dbReference>
<feature type="domain" description="Tc1-like transposase DDE" evidence="1">
    <location>
        <begin position="146"/>
        <end position="251"/>
    </location>
</feature>
<accession>A0A4S8M6W2</accession>
<evidence type="ECO:0000313" key="4">
    <source>
        <dbReference type="Proteomes" id="UP000297245"/>
    </source>
</evidence>
<evidence type="ECO:0000313" key="3">
    <source>
        <dbReference type="EMBL" id="THU98026.1"/>
    </source>
</evidence>
<dbReference type="InterPro" id="IPR047655">
    <property type="entry name" value="Transpos_IS630-like"/>
</dbReference>
<gene>
    <name evidence="3" type="ORF">K435DRAFT_605124</name>
</gene>
<reference evidence="3 4" key="1">
    <citation type="journal article" date="2019" name="Nat. Ecol. Evol.">
        <title>Megaphylogeny resolves global patterns of mushroom evolution.</title>
        <authorList>
            <person name="Varga T."/>
            <person name="Krizsan K."/>
            <person name="Foldi C."/>
            <person name="Dima B."/>
            <person name="Sanchez-Garcia M."/>
            <person name="Sanchez-Ramirez S."/>
            <person name="Szollosi G.J."/>
            <person name="Szarkandi J.G."/>
            <person name="Papp V."/>
            <person name="Albert L."/>
            <person name="Andreopoulos W."/>
            <person name="Angelini C."/>
            <person name="Antonin V."/>
            <person name="Barry K.W."/>
            <person name="Bougher N.L."/>
            <person name="Buchanan P."/>
            <person name="Buyck B."/>
            <person name="Bense V."/>
            <person name="Catcheside P."/>
            <person name="Chovatia M."/>
            <person name="Cooper J."/>
            <person name="Damon W."/>
            <person name="Desjardin D."/>
            <person name="Finy P."/>
            <person name="Geml J."/>
            <person name="Haridas S."/>
            <person name="Hughes K."/>
            <person name="Justo A."/>
            <person name="Karasinski D."/>
            <person name="Kautmanova I."/>
            <person name="Kiss B."/>
            <person name="Kocsube S."/>
            <person name="Kotiranta H."/>
            <person name="LaButti K.M."/>
            <person name="Lechner B.E."/>
            <person name="Liimatainen K."/>
            <person name="Lipzen A."/>
            <person name="Lukacs Z."/>
            <person name="Mihaltcheva S."/>
            <person name="Morgado L.N."/>
            <person name="Niskanen T."/>
            <person name="Noordeloos M.E."/>
            <person name="Ohm R.A."/>
            <person name="Ortiz-Santana B."/>
            <person name="Ovrebo C."/>
            <person name="Racz N."/>
            <person name="Riley R."/>
            <person name="Savchenko A."/>
            <person name="Shiryaev A."/>
            <person name="Soop K."/>
            <person name="Spirin V."/>
            <person name="Szebenyi C."/>
            <person name="Tomsovsky M."/>
            <person name="Tulloss R.E."/>
            <person name="Uehling J."/>
            <person name="Grigoriev I.V."/>
            <person name="Vagvolgyi C."/>
            <person name="Papp T."/>
            <person name="Martin F.M."/>
            <person name="Miettinen O."/>
            <person name="Hibbett D.S."/>
            <person name="Nagy L.G."/>
        </authorList>
    </citation>
    <scope>NUCLEOTIDE SEQUENCE [LARGE SCALE GENOMIC DNA]</scope>
    <source>
        <strain evidence="3 4">CBS 962.96</strain>
    </source>
</reference>
<organism evidence="3 4">
    <name type="scientific">Dendrothele bispora (strain CBS 962.96)</name>
    <dbReference type="NCBI Taxonomy" id="1314807"/>
    <lineage>
        <taxon>Eukaryota</taxon>
        <taxon>Fungi</taxon>
        <taxon>Dikarya</taxon>
        <taxon>Basidiomycota</taxon>
        <taxon>Agaricomycotina</taxon>
        <taxon>Agaricomycetes</taxon>
        <taxon>Agaricomycetidae</taxon>
        <taxon>Agaricales</taxon>
        <taxon>Agaricales incertae sedis</taxon>
        <taxon>Dendrothele</taxon>
    </lineage>
</organism>
<dbReference type="Gene3D" id="3.30.420.10">
    <property type="entry name" value="Ribonuclease H-like superfamily/Ribonuclease H"/>
    <property type="match status" value="1"/>
</dbReference>
<dbReference type="InterPro" id="IPR038717">
    <property type="entry name" value="Tc1-like_DDE_dom"/>
</dbReference>
<name>A0A4S8M6W2_DENBC</name>
<protein>
    <recommendedName>
        <fullName evidence="5">Tc1-like transposase DDE domain-containing protein</fullName>
    </recommendedName>
</protein>
<dbReference type="Pfam" id="PF13384">
    <property type="entry name" value="HTH_23"/>
    <property type="match status" value="1"/>
</dbReference>
<feature type="non-terminal residue" evidence="3">
    <location>
        <position position="252"/>
    </location>
</feature>
<dbReference type="EMBL" id="ML179144">
    <property type="protein sequence ID" value="THU98026.1"/>
    <property type="molecule type" value="Genomic_DNA"/>
</dbReference>
<dbReference type="PANTHER" id="PTHR46564">
    <property type="entry name" value="TRANSPOSASE"/>
    <property type="match status" value="1"/>
</dbReference>
<dbReference type="InterPro" id="IPR009057">
    <property type="entry name" value="Homeodomain-like_sf"/>
</dbReference>
<evidence type="ECO:0008006" key="5">
    <source>
        <dbReference type="Google" id="ProtNLM"/>
    </source>
</evidence>
<evidence type="ECO:0000259" key="1">
    <source>
        <dbReference type="Pfam" id="PF13358"/>
    </source>
</evidence>
<dbReference type="Pfam" id="PF13358">
    <property type="entry name" value="DDE_3"/>
    <property type="match status" value="1"/>
</dbReference>
<dbReference type="InterPro" id="IPR025959">
    <property type="entry name" value="Winged_HTH_dom"/>
</dbReference>
<sequence>MVFRHISEDIKRQALWLLENGYITREVAYLLGVSSKSIRRWQNNFDIHGSVVAPANPLQGRPSDVTTELREDLISLTRESPELFLDEIQDWIAVAHEAAISRSHLWQILDDCAITYKKLRREASERDEALREQWKAAYQQHYTASQILFIDETSKDDRTIYRHYGRSVLGERATIAANFVRGERWSMVAALGVEGYSAVRVVPGSVDGDEFFDFIVVDVLPTMNPFPGDRSILVMDNCAIHKSNALREVVEG</sequence>
<dbReference type="Proteomes" id="UP000297245">
    <property type="component" value="Unassembled WGS sequence"/>
</dbReference>
<proteinExistence type="predicted"/>